<comment type="caution">
    <text evidence="1">The sequence shown here is derived from an EMBL/GenBank/DDBJ whole genome shotgun (WGS) entry which is preliminary data.</text>
</comment>
<organism evidence="1 2">
    <name type="scientific">Porites evermanni</name>
    <dbReference type="NCBI Taxonomy" id="104178"/>
    <lineage>
        <taxon>Eukaryota</taxon>
        <taxon>Metazoa</taxon>
        <taxon>Cnidaria</taxon>
        <taxon>Anthozoa</taxon>
        <taxon>Hexacorallia</taxon>
        <taxon>Scleractinia</taxon>
        <taxon>Fungiina</taxon>
        <taxon>Poritidae</taxon>
        <taxon>Porites</taxon>
    </lineage>
</organism>
<reference evidence="1 2" key="1">
    <citation type="submission" date="2022-05" db="EMBL/GenBank/DDBJ databases">
        <authorList>
            <consortium name="Genoscope - CEA"/>
            <person name="William W."/>
        </authorList>
    </citation>
    <scope>NUCLEOTIDE SEQUENCE [LARGE SCALE GENOMIC DNA]</scope>
</reference>
<dbReference type="EMBL" id="CALNXI010000042">
    <property type="protein sequence ID" value="CAH3016462.1"/>
    <property type="molecule type" value="Genomic_DNA"/>
</dbReference>
<keyword evidence="2" id="KW-1185">Reference proteome</keyword>
<evidence type="ECO:0000313" key="2">
    <source>
        <dbReference type="Proteomes" id="UP001159427"/>
    </source>
</evidence>
<evidence type="ECO:0000313" key="1">
    <source>
        <dbReference type="EMBL" id="CAH3016462.1"/>
    </source>
</evidence>
<dbReference type="Proteomes" id="UP001159427">
    <property type="component" value="Unassembled WGS sequence"/>
</dbReference>
<accession>A0ABN8LLH1</accession>
<gene>
    <name evidence="1" type="ORF">PEVE_00029827</name>
</gene>
<proteinExistence type="predicted"/>
<name>A0ABN8LLH1_9CNID</name>
<protein>
    <submittedName>
        <fullName evidence="1">Uncharacterized protein</fullName>
    </submittedName>
</protein>
<sequence>MTNYKNFNDDDFDGDWDYYYDYEPETKAIPPVRFFNKVVEKSALFPYHFMSGRGHGTPQRPNGPLRQPNSLPLVLIIHRLKEHLYKAGVPWVPQTLQVEAGACASKKHTKRKGRPNKGILKDSSQEIVSEHYDSIIPVSLMYR</sequence>